<evidence type="ECO:0000313" key="4">
    <source>
        <dbReference type="Proteomes" id="UP000004947"/>
    </source>
</evidence>
<dbReference type="PANTHER" id="PTHR22946:SF0">
    <property type="entry name" value="DIENELACTONE HYDROLASE DOMAIN-CONTAINING PROTEIN"/>
    <property type="match status" value="1"/>
</dbReference>
<evidence type="ECO:0000256" key="1">
    <source>
        <dbReference type="SAM" id="SignalP"/>
    </source>
</evidence>
<evidence type="ECO:0000259" key="2">
    <source>
        <dbReference type="Pfam" id="PF01738"/>
    </source>
</evidence>
<feature type="signal peptide" evidence="1">
    <location>
        <begin position="1"/>
        <end position="17"/>
    </location>
</feature>
<dbReference type="eggNOG" id="COG0412">
    <property type="taxonomic scope" value="Bacteria"/>
</dbReference>
<dbReference type="STRING" id="313628.LNTAR_22519"/>
<name>A6DG95_9BACT</name>
<feature type="domain" description="Dienelactone hydrolase" evidence="2">
    <location>
        <begin position="79"/>
        <end position="288"/>
    </location>
</feature>
<proteinExistence type="predicted"/>
<protein>
    <recommendedName>
        <fullName evidence="2">Dienelactone hydrolase domain-containing protein</fullName>
    </recommendedName>
</protein>
<keyword evidence="1" id="KW-0732">Signal</keyword>
<reference evidence="3 4" key="1">
    <citation type="journal article" date="2010" name="J. Bacteriol.">
        <title>Genome sequence of Lentisphaera araneosa HTCC2155T, the type species of the order Lentisphaerales in the phylum Lentisphaerae.</title>
        <authorList>
            <person name="Thrash J.C."/>
            <person name="Cho J.C."/>
            <person name="Vergin K.L."/>
            <person name="Morris R.M."/>
            <person name="Giovannoni S.J."/>
        </authorList>
    </citation>
    <scope>NUCLEOTIDE SEQUENCE [LARGE SCALE GENOMIC DNA]</scope>
    <source>
        <strain evidence="3 4">HTCC2155</strain>
    </source>
</reference>
<dbReference type="Gene3D" id="3.40.50.1820">
    <property type="entry name" value="alpha/beta hydrolase"/>
    <property type="match status" value="1"/>
</dbReference>
<dbReference type="RefSeq" id="WP_007276942.1">
    <property type="nucleotide sequence ID" value="NZ_ABCK01000002.1"/>
</dbReference>
<dbReference type="InterPro" id="IPR029058">
    <property type="entry name" value="AB_hydrolase_fold"/>
</dbReference>
<gene>
    <name evidence="3" type="ORF">LNTAR_22519</name>
</gene>
<dbReference type="EMBL" id="ABCK01000002">
    <property type="protein sequence ID" value="EDM29212.1"/>
    <property type="molecule type" value="Genomic_DNA"/>
</dbReference>
<dbReference type="Pfam" id="PF01738">
    <property type="entry name" value="DLH"/>
    <property type="match status" value="1"/>
</dbReference>
<dbReference type="OrthoDB" id="2491135at2"/>
<dbReference type="AlphaFoldDB" id="A6DG95"/>
<dbReference type="Proteomes" id="UP000004947">
    <property type="component" value="Unassembled WGS sequence"/>
</dbReference>
<dbReference type="PANTHER" id="PTHR22946">
    <property type="entry name" value="DIENELACTONE HYDROLASE DOMAIN-CONTAINING PROTEIN-RELATED"/>
    <property type="match status" value="1"/>
</dbReference>
<keyword evidence="4" id="KW-1185">Reference proteome</keyword>
<dbReference type="SUPFAM" id="SSF53474">
    <property type="entry name" value="alpha/beta-Hydrolases"/>
    <property type="match status" value="1"/>
</dbReference>
<organism evidence="3 4">
    <name type="scientific">Lentisphaera araneosa HTCC2155</name>
    <dbReference type="NCBI Taxonomy" id="313628"/>
    <lineage>
        <taxon>Bacteria</taxon>
        <taxon>Pseudomonadati</taxon>
        <taxon>Lentisphaerota</taxon>
        <taxon>Lentisphaeria</taxon>
        <taxon>Lentisphaerales</taxon>
        <taxon>Lentisphaeraceae</taxon>
        <taxon>Lentisphaera</taxon>
    </lineage>
</organism>
<dbReference type="InterPro" id="IPR050261">
    <property type="entry name" value="FrsA_esterase"/>
</dbReference>
<sequence>MKFATLLCFLFSFTLLSNNSLINPQQLWADFDPDKGAFKEEIILEEVRDGIYHKESYISAYVLGEEVRIYCKYAVKEGANKAPALMDVHGWMGRPHISMSYVNDGWAVLAHDYCGKSGDRAHYTKYPEKLRYGNIDAKVGYRIKSKLPDGSYITDPKQTDDYLWYALQRRALSYLLTQKEVDTERVGAKGYSYGGTIMWNLGMDERVKAIVAYFGIGYLEYYRTKSVWLYNNPSKSPEKTPGEKLYLKSIAPQAHAPYIKAAALWLNGTNDHHGGHERSEHIFKDLPKSTPWDFALQARGHHNTEKLGDDDKIWLEKHVLGKKHFWPKRPVSTLALNSEGVPHYTITPASPKEIESVKIYYALKNPVSYTRAWRDAIAIKKGNSWEADLPVLNIDDYVFAFANIRYKNNIVISGDFEAAIPAKLGKAIATDKPSSEMSQNAWSDTAPLEGVGGIMGFRPFNKHRGTSNEQFSDPKYQAPKGAQLTFKFYCTQPQNLIMKVNGRYQYDLEITASNDWQEITLDCKKFIHSHHNFPLKNWSEAQKIQILPKAGADITKVIFAKFTWTKN</sequence>
<dbReference type="GO" id="GO:0016787">
    <property type="term" value="F:hydrolase activity"/>
    <property type="evidence" value="ECO:0007669"/>
    <property type="project" value="InterPro"/>
</dbReference>
<comment type="caution">
    <text evidence="3">The sequence shown here is derived from an EMBL/GenBank/DDBJ whole genome shotgun (WGS) entry which is preliminary data.</text>
</comment>
<feature type="chain" id="PRO_5002692226" description="Dienelactone hydrolase domain-containing protein" evidence="1">
    <location>
        <begin position="18"/>
        <end position="567"/>
    </location>
</feature>
<evidence type="ECO:0000313" key="3">
    <source>
        <dbReference type="EMBL" id="EDM29212.1"/>
    </source>
</evidence>
<dbReference type="InterPro" id="IPR002925">
    <property type="entry name" value="Dienelactn_hydro"/>
</dbReference>
<accession>A6DG95</accession>